<gene>
    <name evidence="1" type="ORF">ASZ90_006204</name>
</gene>
<keyword evidence="1" id="KW-0808">Transferase</keyword>
<dbReference type="PANTHER" id="PTHR30244">
    <property type="entry name" value="TRANSAMINASE"/>
    <property type="match status" value="1"/>
</dbReference>
<dbReference type="GO" id="GO:0008483">
    <property type="term" value="F:transaminase activity"/>
    <property type="evidence" value="ECO:0007669"/>
    <property type="project" value="UniProtKB-KW"/>
</dbReference>
<dbReference type="EMBL" id="LNQE01000871">
    <property type="protein sequence ID" value="KUG23992.1"/>
    <property type="molecule type" value="Genomic_DNA"/>
</dbReference>
<dbReference type="CDD" id="cd00616">
    <property type="entry name" value="AHBA_syn"/>
    <property type="match status" value="1"/>
</dbReference>
<dbReference type="InterPro" id="IPR015421">
    <property type="entry name" value="PyrdxlP-dep_Trfase_major"/>
</dbReference>
<dbReference type="Gene3D" id="3.40.640.10">
    <property type="entry name" value="Type I PLP-dependent aspartate aminotransferase-like (Major domain)"/>
    <property type="match status" value="1"/>
</dbReference>
<dbReference type="InterPro" id="IPR015422">
    <property type="entry name" value="PyrdxlP-dep_Trfase_small"/>
</dbReference>
<organism evidence="1">
    <name type="scientific">hydrocarbon metagenome</name>
    <dbReference type="NCBI Taxonomy" id="938273"/>
    <lineage>
        <taxon>unclassified sequences</taxon>
        <taxon>metagenomes</taxon>
        <taxon>ecological metagenomes</taxon>
    </lineage>
</organism>
<reference evidence="1" key="1">
    <citation type="journal article" date="2015" name="Proc. Natl. Acad. Sci. U.S.A.">
        <title>Networks of energetic and metabolic interactions define dynamics in microbial communities.</title>
        <authorList>
            <person name="Embree M."/>
            <person name="Liu J.K."/>
            <person name="Al-Bassam M.M."/>
            <person name="Zengler K."/>
        </authorList>
    </citation>
    <scope>NUCLEOTIDE SEQUENCE</scope>
</reference>
<protein>
    <submittedName>
        <fullName evidence="1">4-keto-6-deoxy-n-acetyl-d-hexosaminyl-(Lipid carrier) aminotransferase</fullName>
    </submittedName>
</protein>
<dbReference type="GO" id="GO:0030170">
    <property type="term" value="F:pyridoxal phosphate binding"/>
    <property type="evidence" value="ECO:0007669"/>
    <property type="project" value="TreeGrafter"/>
</dbReference>
<dbReference type="PANTHER" id="PTHR30244:SF34">
    <property type="entry name" value="DTDP-4-AMINO-4,6-DIDEOXYGALACTOSE TRANSAMINASE"/>
    <property type="match status" value="1"/>
</dbReference>
<accession>A0A0W8FSW0</accession>
<comment type="caution">
    <text evidence="1">The sequence shown here is derived from an EMBL/GenBank/DDBJ whole genome shotgun (WGS) entry which is preliminary data.</text>
</comment>
<dbReference type="GO" id="GO:0000271">
    <property type="term" value="P:polysaccharide biosynthetic process"/>
    <property type="evidence" value="ECO:0007669"/>
    <property type="project" value="TreeGrafter"/>
</dbReference>
<keyword evidence="1" id="KW-0032">Aminotransferase</keyword>
<dbReference type="PIRSF" id="PIRSF000390">
    <property type="entry name" value="PLP_StrS"/>
    <property type="match status" value="1"/>
</dbReference>
<sequence>MKNLAINGGLPVRKKKFLPWPFYDHDEIEAVYRVLQSGNVNYWTGEEGCLFEKEFAANTGVNYAVALMNGTVALEAALMALNIGKDDEVIVTSRSYIASASSAVIRGAKAVFADIDRNSQNITIETIKKVITSRSRAIIAVHLAGWPCEMDSIMALAKKRGLAVIEDCAQACGAFYKGRPVGSFGDAAAFSFCQDKIITTGGEGGMILTNNEDIWSKVWSYKDHGKSYKAVYESHDFQPGPLFKWLHESFGTNCRMTEMQAAIGRIQLHKLSRWIEKRRRNADILTKAFLNVPALRVTVPPDYIGHAYYKYYVFINPEKLKFGWNRERIIIAINAEGIPCFTGSCSEIYLEKAFASAGMRPKKRLPVARELGETAMMFLVHPTLSDNDIRDTVKAVEKVMTAASK</sequence>
<dbReference type="SUPFAM" id="SSF53383">
    <property type="entry name" value="PLP-dependent transferases"/>
    <property type="match status" value="1"/>
</dbReference>
<dbReference type="AlphaFoldDB" id="A0A0W8FSW0"/>
<dbReference type="InterPro" id="IPR000653">
    <property type="entry name" value="DegT/StrS_aminotransferase"/>
</dbReference>
<evidence type="ECO:0000313" key="1">
    <source>
        <dbReference type="EMBL" id="KUG23992.1"/>
    </source>
</evidence>
<dbReference type="Gene3D" id="3.90.1150.10">
    <property type="entry name" value="Aspartate Aminotransferase, domain 1"/>
    <property type="match status" value="1"/>
</dbReference>
<proteinExistence type="predicted"/>
<dbReference type="InterPro" id="IPR015424">
    <property type="entry name" value="PyrdxlP-dep_Trfase"/>
</dbReference>
<name>A0A0W8FSW0_9ZZZZ</name>
<dbReference type="Pfam" id="PF01041">
    <property type="entry name" value="DegT_DnrJ_EryC1"/>
    <property type="match status" value="1"/>
</dbReference>